<accession>A0AAD2CYR7</accession>
<dbReference type="Proteomes" id="UP001295684">
    <property type="component" value="Unassembled WGS sequence"/>
</dbReference>
<proteinExistence type="predicted"/>
<keyword evidence="2" id="KW-1185">Reference proteome</keyword>
<dbReference type="AlphaFoldDB" id="A0AAD2CYR7"/>
<reference evidence="1" key="1">
    <citation type="submission" date="2023-07" db="EMBL/GenBank/DDBJ databases">
        <authorList>
            <consortium name="AG Swart"/>
            <person name="Singh M."/>
            <person name="Singh A."/>
            <person name="Seah K."/>
            <person name="Emmerich C."/>
        </authorList>
    </citation>
    <scope>NUCLEOTIDE SEQUENCE</scope>
    <source>
        <strain evidence="1">DP1</strain>
    </source>
</reference>
<evidence type="ECO:0000313" key="2">
    <source>
        <dbReference type="Proteomes" id="UP001295684"/>
    </source>
</evidence>
<organism evidence="1 2">
    <name type="scientific">Euplotes crassus</name>
    <dbReference type="NCBI Taxonomy" id="5936"/>
    <lineage>
        <taxon>Eukaryota</taxon>
        <taxon>Sar</taxon>
        <taxon>Alveolata</taxon>
        <taxon>Ciliophora</taxon>
        <taxon>Intramacronucleata</taxon>
        <taxon>Spirotrichea</taxon>
        <taxon>Hypotrichia</taxon>
        <taxon>Euplotida</taxon>
        <taxon>Euplotidae</taxon>
        <taxon>Moneuplotes</taxon>
    </lineage>
</organism>
<dbReference type="EMBL" id="CAMPGE010016036">
    <property type="protein sequence ID" value="CAI2374615.1"/>
    <property type="molecule type" value="Genomic_DNA"/>
</dbReference>
<sequence length="72" mass="8452">MKEFRRSSVDIAFCAKRIPKNLEDKETDKCSQKGFDGTKEPPFKIYFKKKGNRISREVGSMILRTGFKEKIY</sequence>
<protein>
    <submittedName>
        <fullName evidence="1">Uncharacterized protein</fullName>
    </submittedName>
</protein>
<gene>
    <name evidence="1" type="ORF">ECRASSUSDP1_LOCUS15971</name>
</gene>
<name>A0AAD2CYR7_EUPCR</name>
<comment type="caution">
    <text evidence="1">The sequence shown here is derived from an EMBL/GenBank/DDBJ whole genome shotgun (WGS) entry which is preliminary data.</text>
</comment>
<evidence type="ECO:0000313" key="1">
    <source>
        <dbReference type="EMBL" id="CAI2374615.1"/>
    </source>
</evidence>